<evidence type="ECO:0000256" key="14">
    <source>
        <dbReference type="ARBA" id="ARBA00022984"/>
    </source>
</evidence>
<evidence type="ECO:0000256" key="1">
    <source>
        <dbReference type="ARBA" id="ARBA00001974"/>
    </source>
</evidence>
<keyword evidence="14 20" id="KW-0573">Peptidoglycan synthesis</keyword>
<evidence type="ECO:0000259" key="21">
    <source>
        <dbReference type="PROSITE" id="PS51387"/>
    </source>
</evidence>
<evidence type="ECO:0000313" key="22">
    <source>
        <dbReference type="EMBL" id="SDT32513.1"/>
    </source>
</evidence>
<evidence type="ECO:0000256" key="8">
    <source>
        <dbReference type="ARBA" id="ARBA00022490"/>
    </source>
</evidence>
<comment type="subcellular location">
    <subcellularLocation>
        <location evidence="3 20">Cytoplasm</location>
    </subcellularLocation>
</comment>
<evidence type="ECO:0000256" key="19">
    <source>
        <dbReference type="ARBA" id="ARBA00048914"/>
    </source>
</evidence>
<dbReference type="Gene3D" id="3.90.78.10">
    <property type="entry name" value="UDP-N-acetylenolpyruvoylglucosamine reductase, C-terminal domain"/>
    <property type="match status" value="1"/>
</dbReference>
<dbReference type="UniPathway" id="UPA00219"/>
<dbReference type="InterPro" id="IPR036635">
    <property type="entry name" value="MurB_C_sf"/>
</dbReference>
<dbReference type="GO" id="GO:0009252">
    <property type="term" value="P:peptidoglycan biosynthetic process"/>
    <property type="evidence" value="ECO:0007669"/>
    <property type="project" value="UniProtKB-UniRule"/>
</dbReference>
<evidence type="ECO:0000256" key="2">
    <source>
        <dbReference type="ARBA" id="ARBA00003921"/>
    </source>
</evidence>
<keyword evidence="12 20" id="KW-0521">NADP</keyword>
<comment type="pathway">
    <text evidence="4 20">Cell wall biogenesis; peptidoglycan biosynthesis.</text>
</comment>
<dbReference type="InterPro" id="IPR016169">
    <property type="entry name" value="FAD-bd_PCMH_sub2"/>
</dbReference>
<name>A0A1H1ZFT8_9PSED</name>
<evidence type="ECO:0000256" key="16">
    <source>
        <dbReference type="ARBA" id="ARBA00023306"/>
    </source>
</evidence>
<keyword evidence="23" id="KW-1185">Reference proteome</keyword>
<evidence type="ECO:0000256" key="9">
    <source>
        <dbReference type="ARBA" id="ARBA00022618"/>
    </source>
</evidence>
<dbReference type="AlphaFoldDB" id="A0A1H1ZFT8"/>
<feature type="active site" description="Proton donor" evidence="20">
    <location>
        <position position="237"/>
    </location>
</feature>
<sequence>MQISYRQSLRSFNTFGVNVRAHLLCKTGTNDDLKKILTFAKRRALKVLFLGGGSNILLARDFDGVVILLEGFIDIDLCSYGTHRLVRVGAGVNWDGFVQYCAEAQLQGLESLAGIPGTVGAAPIQNIGAYGVEVADCLVGVEVFDRLTHTRYWLPRNDLGLGYRDSVFKLRYAQQLVILSVLFQMRECGVWAQLDTKIREELGAQPQAHTLTEITAAVRRVRNRRLPEPGLLGNAGSFFVNPVVSAKCMTRLVARYSQVPAFEQPGGRWKLSAGWLIQQCVDVGFRVNRVGIYTHNPLVVINHGGATGAEIFAFGELLQRLVFAKFHIELIREPVLID</sequence>
<evidence type="ECO:0000256" key="13">
    <source>
        <dbReference type="ARBA" id="ARBA00022960"/>
    </source>
</evidence>
<comment type="similarity">
    <text evidence="5 20">Belongs to the MurB family.</text>
</comment>
<evidence type="ECO:0000256" key="20">
    <source>
        <dbReference type="HAMAP-Rule" id="MF_00037"/>
    </source>
</evidence>
<dbReference type="InterPro" id="IPR016167">
    <property type="entry name" value="FAD-bd_PCMH_sub1"/>
</dbReference>
<dbReference type="GO" id="GO:0005829">
    <property type="term" value="C:cytosol"/>
    <property type="evidence" value="ECO:0007669"/>
    <property type="project" value="TreeGrafter"/>
</dbReference>
<comment type="cofactor">
    <cofactor evidence="1 20">
        <name>FAD</name>
        <dbReference type="ChEBI" id="CHEBI:57692"/>
    </cofactor>
</comment>
<dbReference type="GO" id="GO:0071949">
    <property type="term" value="F:FAD binding"/>
    <property type="evidence" value="ECO:0007669"/>
    <property type="project" value="InterPro"/>
</dbReference>
<keyword evidence="10 20" id="KW-0285">Flavoprotein</keyword>
<dbReference type="GO" id="GO:0071555">
    <property type="term" value="P:cell wall organization"/>
    <property type="evidence" value="ECO:0007669"/>
    <property type="project" value="UniProtKB-KW"/>
</dbReference>
<evidence type="ECO:0000256" key="17">
    <source>
        <dbReference type="ARBA" id="ARBA00023316"/>
    </source>
</evidence>
<dbReference type="InterPro" id="IPR006094">
    <property type="entry name" value="Oxid_FAD_bind_N"/>
</dbReference>
<dbReference type="Proteomes" id="UP000199524">
    <property type="component" value="Chromosome I"/>
</dbReference>
<keyword evidence="13 20" id="KW-0133">Cell shape</keyword>
<organism evidence="22 23">
    <name type="scientific">Pseudomonas asplenii</name>
    <dbReference type="NCBI Taxonomy" id="53407"/>
    <lineage>
        <taxon>Bacteria</taxon>
        <taxon>Pseudomonadati</taxon>
        <taxon>Pseudomonadota</taxon>
        <taxon>Gammaproteobacteria</taxon>
        <taxon>Pseudomonadales</taxon>
        <taxon>Pseudomonadaceae</taxon>
        <taxon>Pseudomonas</taxon>
    </lineage>
</organism>
<keyword evidence="16 20" id="KW-0131">Cell cycle</keyword>
<dbReference type="GO" id="GO:0008360">
    <property type="term" value="P:regulation of cell shape"/>
    <property type="evidence" value="ECO:0007669"/>
    <property type="project" value="UniProtKB-KW"/>
</dbReference>
<dbReference type="EC" id="1.3.1.98" evidence="6 20"/>
<evidence type="ECO:0000256" key="12">
    <source>
        <dbReference type="ARBA" id="ARBA00022857"/>
    </source>
</evidence>
<proteinExistence type="inferred from homology"/>
<dbReference type="PROSITE" id="PS51387">
    <property type="entry name" value="FAD_PCMH"/>
    <property type="match status" value="1"/>
</dbReference>
<dbReference type="Pfam" id="PF02873">
    <property type="entry name" value="MurB_C"/>
    <property type="match status" value="1"/>
</dbReference>
<dbReference type="Gene3D" id="3.30.465.10">
    <property type="match status" value="1"/>
</dbReference>
<evidence type="ECO:0000256" key="10">
    <source>
        <dbReference type="ARBA" id="ARBA00022630"/>
    </source>
</evidence>
<dbReference type="InterPro" id="IPR016166">
    <property type="entry name" value="FAD-bd_PCMH"/>
</dbReference>
<feature type="active site" evidence="20">
    <location>
        <position position="333"/>
    </location>
</feature>
<dbReference type="Gene3D" id="3.30.43.10">
    <property type="entry name" value="Uridine Diphospho-n-acetylenolpyruvylglucosamine Reductase, domain 2"/>
    <property type="match status" value="1"/>
</dbReference>
<keyword evidence="15 20" id="KW-0560">Oxidoreductase</keyword>
<comment type="function">
    <text evidence="2 20">Cell wall formation.</text>
</comment>
<keyword evidence="17 20" id="KW-0961">Cell wall biogenesis/degradation</keyword>
<dbReference type="EMBL" id="LT629777">
    <property type="protein sequence ID" value="SDT32513.1"/>
    <property type="molecule type" value="Genomic_DNA"/>
</dbReference>
<gene>
    <name evidence="20" type="primary">murB</name>
    <name evidence="22" type="ORF">SAMN05216598_5048</name>
</gene>
<keyword evidence="11 20" id="KW-0274">FAD</keyword>
<evidence type="ECO:0000256" key="15">
    <source>
        <dbReference type="ARBA" id="ARBA00023002"/>
    </source>
</evidence>
<protein>
    <recommendedName>
        <fullName evidence="7 20">UDP-N-acetylenolpyruvoylglucosamine reductase</fullName>
        <ecNumber evidence="6 20">1.3.1.98</ecNumber>
    </recommendedName>
    <alternativeName>
        <fullName evidence="18 20">UDP-N-acetylmuramate dehydrogenase</fullName>
    </alternativeName>
</protein>
<dbReference type="GO" id="GO:0008762">
    <property type="term" value="F:UDP-N-acetylmuramate dehydrogenase activity"/>
    <property type="evidence" value="ECO:0007669"/>
    <property type="project" value="UniProtKB-UniRule"/>
</dbReference>
<keyword evidence="9 20" id="KW-0132">Cell division</keyword>
<dbReference type="GeneID" id="300209907"/>
<dbReference type="HAMAP" id="MF_00037">
    <property type="entry name" value="MurB"/>
    <property type="match status" value="1"/>
</dbReference>
<evidence type="ECO:0000256" key="18">
    <source>
        <dbReference type="ARBA" id="ARBA00031026"/>
    </source>
</evidence>
<comment type="catalytic activity">
    <reaction evidence="19 20">
        <text>UDP-N-acetyl-alpha-D-muramate + NADP(+) = UDP-N-acetyl-3-O-(1-carboxyvinyl)-alpha-D-glucosamine + NADPH + H(+)</text>
        <dbReference type="Rhea" id="RHEA:12248"/>
        <dbReference type="ChEBI" id="CHEBI:15378"/>
        <dbReference type="ChEBI" id="CHEBI:57783"/>
        <dbReference type="ChEBI" id="CHEBI:58349"/>
        <dbReference type="ChEBI" id="CHEBI:68483"/>
        <dbReference type="ChEBI" id="CHEBI:70757"/>
        <dbReference type="EC" id="1.3.1.98"/>
    </reaction>
</comment>
<keyword evidence="8 20" id="KW-0963">Cytoplasm</keyword>
<evidence type="ECO:0000256" key="6">
    <source>
        <dbReference type="ARBA" id="ARBA00012518"/>
    </source>
</evidence>
<dbReference type="NCBIfam" id="TIGR00179">
    <property type="entry name" value="murB"/>
    <property type="match status" value="1"/>
</dbReference>
<dbReference type="InterPro" id="IPR011601">
    <property type="entry name" value="MurB_C"/>
</dbReference>
<evidence type="ECO:0000256" key="11">
    <source>
        <dbReference type="ARBA" id="ARBA00022827"/>
    </source>
</evidence>
<dbReference type="GO" id="GO:0051301">
    <property type="term" value="P:cell division"/>
    <property type="evidence" value="ECO:0007669"/>
    <property type="project" value="UniProtKB-KW"/>
</dbReference>
<feature type="domain" description="FAD-binding PCMH-type" evidence="21">
    <location>
        <begin position="16"/>
        <end position="188"/>
    </location>
</feature>
<evidence type="ECO:0000256" key="7">
    <source>
        <dbReference type="ARBA" id="ARBA00015188"/>
    </source>
</evidence>
<dbReference type="InterPro" id="IPR036318">
    <property type="entry name" value="FAD-bd_PCMH-like_sf"/>
</dbReference>
<feature type="active site" evidence="20">
    <location>
        <position position="164"/>
    </location>
</feature>
<dbReference type="SUPFAM" id="SSF56176">
    <property type="entry name" value="FAD-binding/transporter-associated domain-like"/>
    <property type="match status" value="1"/>
</dbReference>
<dbReference type="SUPFAM" id="SSF56194">
    <property type="entry name" value="Uridine diphospho-N-Acetylenolpyruvylglucosamine reductase, MurB, C-terminal domain"/>
    <property type="match status" value="1"/>
</dbReference>
<dbReference type="PANTHER" id="PTHR21071">
    <property type="entry name" value="UDP-N-ACETYLENOLPYRUVOYLGLUCOSAMINE REDUCTASE"/>
    <property type="match status" value="1"/>
</dbReference>
<dbReference type="NCBIfam" id="NF000755">
    <property type="entry name" value="PRK00046.1"/>
    <property type="match status" value="1"/>
</dbReference>
<evidence type="ECO:0000256" key="3">
    <source>
        <dbReference type="ARBA" id="ARBA00004496"/>
    </source>
</evidence>
<evidence type="ECO:0000313" key="23">
    <source>
        <dbReference type="Proteomes" id="UP000199524"/>
    </source>
</evidence>
<dbReference type="RefSeq" id="WP_090209916.1">
    <property type="nucleotide sequence ID" value="NZ_LT629777.1"/>
</dbReference>
<reference evidence="23" key="1">
    <citation type="submission" date="2016-10" db="EMBL/GenBank/DDBJ databases">
        <authorList>
            <person name="Varghese N."/>
            <person name="Submissions S."/>
        </authorList>
    </citation>
    <scope>NUCLEOTIDE SEQUENCE [LARGE SCALE GENOMIC DNA]</scope>
    <source>
        <strain evidence="23">ATCC 23835</strain>
    </source>
</reference>
<evidence type="ECO:0000256" key="5">
    <source>
        <dbReference type="ARBA" id="ARBA00010485"/>
    </source>
</evidence>
<evidence type="ECO:0000256" key="4">
    <source>
        <dbReference type="ARBA" id="ARBA00004752"/>
    </source>
</evidence>
<dbReference type="InterPro" id="IPR003170">
    <property type="entry name" value="MurB"/>
</dbReference>
<dbReference type="PANTHER" id="PTHR21071:SF4">
    <property type="entry name" value="UDP-N-ACETYLENOLPYRUVOYLGLUCOSAMINE REDUCTASE"/>
    <property type="match status" value="1"/>
</dbReference>
<accession>A0A1H1ZFT8</accession>
<dbReference type="Pfam" id="PF01565">
    <property type="entry name" value="FAD_binding_4"/>
    <property type="match status" value="1"/>
</dbReference>